<dbReference type="AlphaFoldDB" id="A0A229URH2"/>
<dbReference type="EMBL" id="NMQW01000017">
    <property type="protein sequence ID" value="OXM85851.1"/>
    <property type="molecule type" value="Genomic_DNA"/>
</dbReference>
<reference evidence="2 3" key="1">
    <citation type="submission" date="2017-07" db="EMBL/GenBank/DDBJ databases">
        <title>Genome sequencing and assembly of Paenibacillus rigui.</title>
        <authorList>
            <person name="Mayilraj S."/>
        </authorList>
    </citation>
    <scope>NUCLEOTIDE SEQUENCE [LARGE SCALE GENOMIC DNA]</scope>
    <source>
        <strain evidence="2 3">JCM 16352</strain>
    </source>
</reference>
<proteinExistence type="predicted"/>
<organism evidence="2 3">
    <name type="scientific">Paenibacillus rigui</name>
    <dbReference type="NCBI Taxonomy" id="554312"/>
    <lineage>
        <taxon>Bacteria</taxon>
        <taxon>Bacillati</taxon>
        <taxon>Bacillota</taxon>
        <taxon>Bacilli</taxon>
        <taxon>Bacillales</taxon>
        <taxon>Paenibacillaceae</taxon>
        <taxon>Paenibacillus</taxon>
    </lineage>
</organism>
<protein>
    <recommendedName>
        <fullName evidence="4">DUF3953 domain-containing protein</fullName>
    </recommendedName>
</protein>
<keyword evidence="1" id="KW-0472">Membrane</keyword>
<evidence type="ECO:0000313" key="3">
    <source>
        <dbReference type="Proteomes" id="UP000215509"/>
    </source>
</evidence>
<keyword evidence="1" id="KW-1133">Transmembrane helix</keyword>
<gene>
    <name evidence="2" type="ORF">CF651_11480</name>
</gene>
<comment type="caution">
    <text evidence="2">The sequence shown here is derived from an EMBL/GenBank/DDBJ whole genome shotgun (WGS) entry which is preliminary data.</text>
</comment>
<accession>A0A229URH2</accession>
<dbReference type="OrthoDB" id="2622404at2"/>
<name>A0A229URH2_9BACL</name>
<evidence type="ECO:0000313" key="2">
    <source>
        <dbReference type="EMBL" id="OXM85851.1"/>
    </source>
</evidence>
<feature type="transmembrane region" description="Helical" evidence="1">
    <location>
        <begin position="53"/>
        <end position="73"/>
    </location>
</feature>
<evidence type="ECO:0000256" key="1">
    <source>
        <dbReference type="SAM" id="Phobius"/>
    </source>
</evidence>
<dbReference type="Proteomes" id="UP000215509">
    <property type="component" value="Unassembled WGS sequence"/>
</dbReference>
<keyword evidence="3" id="KW-1185">Reference proteome</keyword>
<evidence type="ECO:0008006" key="4">
    <source>
        <dbReference type="Google" id="ProtNLM"/>
    </source>
</evidence>
<dbReference type="RefSeq" id="WP_094015002.1">
    <property type="nucleotide sequence ID" value="NZ_NMQW01000017.1"/>
</dbReference>
<keyword evidence="1" id="KW-0812">Transmembrane</keyword>
<sequence>MRFLTVLGYSLLCAGLLSLFSNIQDMLKYLFSLGALYVGIQFFRRHEGRGIRIAFVVTTIVLYFIMAVFYAIYLTVKSGQLPAQA</sequence>